<evidence type="ECO:0000313" key="2">
    <source>
        <dbReference type="Proteomes" id="UP000236731"/>
    </source>
</evidence>
<dbReference type="Pfam" id="PF08974">
    <property type="entry name" value="DUF1877"/>
    <property type="match status" value="1"/>
</dbReference>
<proteinExistence type="predicted"/>
<name>A0A1H5Z3C0_9SPHI</name>
<dbReference type="AlphaFoldDB" id="A0A1H5Z3C0"/>
<dbReference type="Proteomes" id="UP000236731">
    <property type="component" value="Unassembled WGS sequence"/>
</dbReference>
<protein>
    <recommendedName>
        <fullName evidence="3">DUF1877 domain-containing protein</fullName>
    </recommendedName>
</protein>
<dbReference type="RefSeq" id="WP_103906369.1">
    <property type="nucleotide sequence ID" value="NZ_CP049246.1"/>
</dbReference>
<sequence>MGMICTLRRISKAKLDEYLENSHLMEEEFFSNEVTEIPLLDIDKSWDGIIFLLTGATFNEASENERALIIIGEKPMSTRPDSHDYHTRYNSPEKVLHFAEILKTIDPNDLKSKFDPKRMNELDVYPNIWEQEDKNELFTYLEEYFLKIQNFYQQAAWSKEAIVIEIA</sequence>
<reference evidence="2" key="1">
    <citation type="submission" date="2016-10" db="EMBL/GenBank/DDBJ databases">
        <authorList>
            <person name="Varghese N."/>
            <person name="Submissions S."/>
        </authorList>
    </citation>
    <scope>NUCLEOTIDE SEQUENCE [LARGE SCALE GENOMIC DNA]</scope>
    <source>
        <strain evidence="2">DSM 22361</strain>
    </source>
</reference>
<dbReference type="OrthoDB" id="289289at2"/>
<dbReference type="Gene3D" id="3.40.1760.10">
    <property type="entry name" value="YfbM-like super family"/>
    <property type="match status" value="1"/>
</dbReference>
<organism evidence="1 2">
    <name type="scientific">Sphingobacterium lactis</name>
    <dbReference type="NCBI Taxonomy" id="797291"/>
    <lineage>
        <taxon>Bacteria</taxon>
        <taxon>Pseudomonadati</taxon>
        <taxon>Bacteroidota</taxon>
        <taxon>Sphingobacteriia</taxon>
        <taxon>Sphingobacteriales</taxon>
        <taxon>Sphingobacteriaceae</taxon>
        <taxon>Sphingobacterium</taxon>
    </lineage>
</organism>
<evidence type="ECO:0000313" key="1">
    <source>
        <dbReference type="EMBL" id="SEG29856.1"/>
    </source>
</evidence>
<dbReference type="EMBL" id="FNUT01000006">
    <property type="protein sequence ID" value="SEG29856.1"/>
    <property type="molecule type" value="Genomic_DNA"/>
</dbReference>
<dbReference type="InterPro" id="IPR015068">
    <property type="entry name" value="DUF1877"/>
</dbReference>
<dbReference type="InterPro" id="IPR035944">
    <property type="entry name" value="YfbM-like_sf"/>
</dbReference>
<keyword evidence="2" id="KW-1185">Reference proteome</keyword>
<accession>A0A1H5Z3C0</accession>
<evidence type="ECO:0008006" key="3">
    <source>
        <dbReference type="Google" id="ProtNLM"/>
    </source>
</evidence>
<gene>
    <name evidence="1" type="ORF">SAMN05421877_106202</name>
</gene>
<dbReference type="SUPFAM" id="SSF111069">
    <property type="entry name" value="Hypothetical protein yfbM"/>
    <property type="match status" value="1"/>
</dbReference>